<keyword evidence="5" id="KW-1185">Reference proteome</keyword>
<dbReference type="PROSITE" id="PS00233">
    <property type="entry name" value="CHIT_BIND_RR_1"/>
    <property type="match status" value="1"/>
</dbReference>
<feature type="signal peptide" evidence="3">
    <location>
        <begin position="1"/>
        <end position="15"/>
    </location>
</feature>
<feature type="chain" id="PRO_5045823045" evidence="3">
    <location>
        <begin position="16"/>
        <end position="449"/>
    </location>
</feature>
<dbReference type="PANTHER" id="PTHR10380:SF196">
    <property type="entry name" value="CUTICULAR PROTEIN 72EA"/>
    <property type="match status" value="1"/>
</dbReference>
<sequence length="449" mass="46250">MKYIVLLSVIAYASSNPLIAGIVANQYHAQDELGQYSYGYSGGPSAKQEIKTADGITRGAYSYIDGNGLVQSASYVADPVNGFRVAATNLPVGPAPAPATVLAASPIIAGARLINPLALAHVRTLVAGPAPLNADGTVADTPEVAIAKAAHLAAVNEARARGKRSAPLNPDGTVADTPEVAAAKWAHLNEVAKARGLPLVYAPTWWGPGAPLNPDGTVAETPEVKAAAAAHFAAHAQARNAPWWPWAGAAPLNPDGTVADTPEVKAAKAVHYAAHAQARSLLPLLPVGPIPDTPEVHLAKLAHLAAHQEALSRSRRSAPLNPDGTVADTPEVALAKVAHFAEVARARGIPAPVVAPVVVAAEPRWWGPPAPLNPDGTVAETPEVRAAKGVHFAAYAAASQGLPVHPIVSAYSAPWSPLNADGTVRDTPEVLARKLEHFAAHGDALQRLG</sequence>
<reference evidence="4 5" key="1">
    <citation type="submission" date="2023-09" db="EMBL/GenBank/DDBJ databases">
        <title>Nesidiocoris tenuis whole genome shotgun sequence.</title>
        <authorList>
            <person name="Shibata T."/>
            <person name="Shimoda M."/>
            <person name="Kobayashi T."/>
            <person name="Uehara T."/>
        </authorList>
    </citation>
    <scope>NUCLEOTIDE SEQUENCE [LARGE SCALE GENOMIC DNA]</scope>
    <source>
        <strain evidence="4 5">Japan</strain>
    </source>
</reference>
<dbReference type="PROSITE" id="PS51155">
    <property type="entry name" value="CHIT_BIND_RR_2"/>
    <property type="match status" value="1"/>
</dbReference>
<evidence type="ECO:0000313" key="4">
    <source>
        <dbReference type="EMBL" id="BES96946.1"/>
    </source>
</evidence>
<accession>A0ABN7B1B6</accession>
<keyword evidence="1 2" id="KW-0193">Cuticle</keyword>
<evidence type="ECO:0000256" key="1">
    <source>
        <dbReference type="ARBA" id="ARBA00022460"/>
    </source>
</evidence>
<dbReference type="Proteomes" id="UP001307889">
    <property type="component" value="Chromosome 7"/>
</dbReference>
<proteinExistence type="predicted"/>
<dbReference type="InterPro" id="IPR000618">
    <property type="entry name" value="Insect_cuticle"/>
</dbReference>
<dbReference type="InterPro" id="IPR050468">
    <property type="entry name" value="Cuticle_Struct_Prot"/>
</dbReference>
<evidence type="ECO:0000256" key="2">
    <source>
        <dbReference type="PROSITE-ProRule" id="PRU00497"/>
    </source>
</evidence>
<dbReference type="EMBL" id="AP028915">
    <property type="protein sequence ID" value="BES96946.1"/>
    <property type="molecule type" value="Genomic_DNA"/>
</dbReference>
<protein>
    <submittedName>
        <fullName evidence="4">Structural constituent of cuticle</fullName>
    </submittedName>
</protein>
<dbReference type="PANTHER" id="PTHR10380">
    <property type="entry name" value="CUTICLE PROTEIN"/>
    <property type="match status" value="1"/>
</dbReference>
<dbReference type="InterPro" id="IPR031311">
    <property type="entry name" value="CHIT_BIND_RR_consensus"/>
</dbReference>
<gene>
    <name evidence="4" type="ORF">NTJ_09759</name>
</gene>
<dbReference type="Pfam" id="PF00379">
    <property type="entry name" value="Chitin_bind_4"/>
    <property type="match status" value="1"/>
</dbReference>
<organism evidence="4 5">
    <name type="scientific">Nesidiocoris tenuis</name>
    <dbReference type="NCBI Taxonomy" id="355587"/>
    <lineage>
        <taxon>Eukaryota</taxon>
        <taxon>Metazoa</taxon>
        <taxon>Ecdysozoa</taxon>
        <taxon>Arthropoda</taxon>
        <taxon>Hexapoda</taxon>
        <taxon>Insecta</taxon>
        <taxon>Pterygota</taxon>
        <taxon>Neoptera</taxon>
        <taxon>Paraneoptera</taxon>
        <taxon>Hemiptera</taxon>
        <taxon>Heteroptera</taxon>
        <taxon>Panheteroptera</taxon>
        <taxon>Cimicomorpha</taxon>
        <taxon>Miridae</taxon>
        <taxon>Dicyphina</taxon>
        <taxon>Nesidiocoris</taxon>
    </lineage>
</organism>
<evidence type="ECO:0000313" key="5">
    <source>
        <dbReference type="Proteomes" id="UP001307889"/>
    </source>
</evidence>
<evidence type="ECO:0000256" key="3">
    <source>
        <dbReference type="SAM" id="SignalP"/>
    </source>
</evidence>
<name>A0ABN7B1B6_9HEMI</name>
<keyword evidence="3" id="KW-0732">Signal</keyword>